<sequence length="391" mass="45246">MKEICLIIPSLRKGGAERVVSRLSYLFSQKGYKVNICLFDDNNIDYPYEGELFSINSPSKKGIFKALNILLRTYRLNKYKNEFKPNVIMYSFGNSANLINVLTTNKQKTIISIRGFGNLNKKNNLVHFFHIWILKYIFFRSNAILSVSKDLTHYININHKLTIKKTYTIPNGYDINNKLIKQERTNDKFTFVTMGSYRPEKNYNTLLEVMKLLKANQIDCKLIILGKGDDYQTYNIRNQISRLGLENSVELVGYHSNPEKLLSTSDCYVLSSISEGFPNALVEAMNCKLPIVSTNCKTGPREILDPKLKYNKKIHKFKKGAYGILVDDPNNNPKLENINNLYLAMKYMIENDEDRSIYSALAFERAQYYSFEKWIDSHEIIFNELKGASNE</sequence>
<evidence type="ECO:0000259" key="3">
    <source>
        <dbReference type="Pfam" id="PF13439"/>
    </source>
</evidence>
<gene>
    <name evidence="4" type="ORF">ACFO4L_00995</name>
</gene>
<dbReference type="InterPro" id="IPR028098">
    <property type="entry name" value="Glyco_trans_4-like_N"/>
</dbReference>
<keyword evidence="5" id="KW-1185">Reference proteome</keyword>
<dbReference type="CDD" id="cd03811">
    <property type="entry name" value="GT4_GT28_WabH-like"/>
    <property type="match status" value="1"/>
</dbReference>
<feature type="domain" description="Glycosyl transferase family 1" evidence="2">
    <location>
        <begin position="181"/>
        <end position="306"/>
    </location>
</feature>
<evidence type="ECO:0000256" key="1">
    <source>
        <dbReference type="ARBA" id="ARBA00009481"/>
    </source>
</evidence>
<name>A0ABV9NP95_9BACI</name>
<dbReference type="PANTHER" id="PTHR12526:SF630">
    <property type="entry name" value="GLYCOSYLTRANSFERASE"/>
    <property type="match status" value="1"/>
</dbReference>
<keyword evidence="4" id="KW-0328">Glycosyltransferase</keyword>
<organism evidence="4 5">
    <name type="scientific">Bacillus daqingensis</name>
    <dbReference type="NCBI Taxonomy" id="872396"/>
    <lineage>
        <taxon>Bacteria</taxon>
        <taxon>Bacillati</taxon>
        <taxon>Bacillota</taxon>
        <taxon>Bacilli</taxon>
        <taxon>Bacillales</taxon>
        <taxon>Bacillaceae</taxon>
        <taxon>Bacillus</taxon>
    </lineage>
</organism>
<proteinExistence type="inferred from homology"/>
<dbReference type="InterPro" id="IPR001296">
    <property type="entry name" value="Glyco_trans_1"/>
</dbReference>
<evidence type="ECO:0000259" key="2">
    <source>
        <dbReference type="Pfam" id="PF00534"/>
    </source>
</evidence>
<dbReference type="EC" id="2.4.-.-" evidence="4"/>
<accession>A0ABV9NP95</accession>
<feature type="domain" description="Glycosyltransferase subfamily 4-like N-terminal" evidence="3">
    <location>
        <begin position="14"/>
        <end position="176"/>
    </location>
</feature>
<dbReference type="RefSeq" id="WP_377907779.1">
    <property type="nucleotide sequence ID" value="NZ_JBHSGK010000002.1"/>
</dbReference>
<dbReference type="Pfam" id="PF00534">
    <property type="entry name" value="Glycos_transf_1"/>
    <property type="match status" value="1"/>
</dbReference>
<evidence type="ECO:0000313" key="5">
    <source>
        <dbReference type="Proteomes" id="UP001595896"/>
    </source>
</evidence>
<reference evidence="5" key="1">
    <citation type="journal article" date="2019" name="Int. J. Syst. Evol. Microbiol.">
        <title>The Global Catalogue of Microorganisms (GCM) 10K type strain sequencing project: providing services to taxonomists for standard genome sequencing and annotation.</title>
        <authorList>
            <consortium name="The Broad Institute Genomics Platform"/>
            <consortium name="The Broad Institute Genome Sequencing Center for Infectious Disease"/>
            <person name="Wu L."/>
            <person name="Ma J."/>
        </authorList>
    </citation>
    <scope>NUCLEOTIDE SEQUENCE [LARGE SCALE GENOMIC DNA]</scope>
    <source>
        <strain evidence="5">JCM 12165</strain>
    </source>
</reference>
<dbReference type="Pfam" id="PF13439">
    <property type="entry name" value="Glyco_transf_4"/>
    <property type="match status" value="1"/>
</dbReference>
<comment type="caution">
    <text evidence="4">The sequence shown here is derived from an EMBL/GenBank/DDBJ whole genome shotgun (WGS) entry which is preliminary data.</text>
</comment>
<protein>
    <submittedName>
        <fullName evidence="4">Glycosyltransferase</fullName>
        <ecNumber evidence="4">2.4.-.-</ecNumber>
    </submittedName>
</protein>
<evidence type="ECO:0000313" key="4">
    <source>
        <dbReference type="EMBL" id="MFC4735147.1"/>
    </source>
</evidence>
<dbReference type="EMBL" id="JBHSGK010000002">
    <property type="protein sequence ID" value="MFC4735147.1"/>
    <property type="molecule type" value="Genomic_DNA"/>
</dbReference>
<dbReference type="PANTHER" id="PTHR12526">
    <property type="entry name" value="GLYCOSYLTRANSFERASE"/>
    <property type="match status" value="1"/>
</dbReference>
<comment type="similarity">
    <text evidence="1">Belongs to the glycosyltransferase group 1 family. Glycosyltransferase 4 subfamily.</text>
</comment>
<dbReference type="GO" id="GO:0016757">
    <property type="term" value="F:glycosyltransferase activity"/>
    <property type="evidence" value="ECO:0007669"/>
    <property type="project" value="UniProtKB-KW"/>
</dbReference>
<keyword evidence="4" id="KW-0808">Transferase</keyword>
<dbReference type="SUPFAM" id="SSF53756">
    <property type="entry name" value="UDP-Glycosyltransferase/glycogen phosphorylase"/>
    <property type="match status" value="1"/>
</dbReference>
<dbReference type="Proteomes" id="UP001595896">
    <property type="component" value="Unassembled WGS sequence"/>
</dbReference>
<dbReference type="Gene3D" id="3.40.50.2000">
    <property type="entry name" value="Glycogen Phosphorylase B"/>
    <property type="match status" value="2"/>
</dbReference>